<evidence type="ECO:0000313" key="2">
    <source>
        <dbReference type="EMBL" id="KAJ9582058.1"/>
    </source>
</evidence>
<dbReference type="Proteomes" id="UP001233999">
    <property type="component" value="Unassembled WGS sequence"/>
</dbReference>
<reference evidence="2" key="2">
    <citation type="submission" date="2023-05" db="EMBL/GenBank/DDBJ databases">
        <authorList>
            <person name="Fouks B."/>
        </authorList>
    </citation>
    <scope>NUCLEOTIDE SEQUENCE</scope>
    <source>
        <strain evidence="2">Stay&amp;Tobe</strain>
        <tissue evidence="2">Testes</tissue>
    </source>
</reference>
<evidence type="ECO:0000313" key="3">
    <source>
        <dbReference type="Proteomes" id="UP001233999"/>
    </source>
</evidence>
<accession>A0AAD8E9G6</accession>
<reference evidence="2" key="1">
    <citation type="journal article" date="2023" name="IScience">
        <title>Live-bearing cockroach genome reveals convergent evolutionary mechanisms linked to viviparity in insects and beyond.</title>
        <authorList>
            <person name="Fouks B."/>
            <person name="Harrison M.C."/>
            <person name="Mikhailova A.A."/>
            <person name="Marchal E."/>
            <person name="English S."/>
            <person name="Carruthers M."/>
            <person name="Jennings E.C."/>
            <person name="Chiamaka E.L."/>
            <person name="Frigard R.A."/>
            <person name="Pippel M."/>
            <person name="Attardo G.M."/>
            <person name="Benoit J.B."/>
            <person name="Bornberg-Bauer E."/>
            <person name="Tobe S.S."/>
        </authorList>
    </citation>
    <scope>NUCLEOTIDE SEQUENCE</scope>
    <source>
        <strain evidence="2">Stay&amp;Tobe</strain>
    </source>
</reference>
<sequence length="109" mass="12070">LPGRYHSWSTSPSEASQIHRPSGPPARDVSCRRLLSPSQRSIANCVDSGRAPVLQPGTYSVAVIRLYLLSVNRGRILPLMWVMRGVVFHSSPQMKSVKCCLFLTTVPHD</sequence>
<feature type="region of interest" description="Disordered" evidence="1">
    <location>
        <begin position="1"/>
        <end position="30"/>
    </location>
</feature>
<evidence type="ECO:0000256" key="1">
    <source>
        <dbReference type="SAM" id="MobiDB-lite"/>
    </source>
</evidence>
<proteinExistence type="predicted"/>
<feature type="non-terminal residue" evidence="2">
    <location>
        <position position="109"/>
    </location>
</feature>
<dbReference type="EMBL" id="JASPKZ010007831">
    <property type="protein sequence ID" value="KAJ9582058.1"/>
    <property type="molecule type" value="Genomic_DNA"/>
</dbReference>
<feature type="compositionally biased region" description="Polar residues" evidence="1">
    <location>
        <begin position="7"/>
        <end position="16"/>
    </location>
</feature>
<keyword evidence="3" id="KW-1185">Reference proteome</keyword>
<feature type="non-terminal residue" evidence="2">
    <location>
        <position position="1"/>
    </location>
</feature>
<dbReference type="AlphaFoldDB" id="A0AAD8E9G6"/>
<name>A0AAD8E9G6_DIPPU</name>
<protein>
    <submittedName>
        <fullName evidence="2">Uncharacterized protein</fullName>
    </submittedName>
</protein>
<organism evidence="2 3">
    <name type="scientific">Diploptera punctata</name>
    <name type="common">Pacific beetle cockroach</name>
    <dbReference type="NCBI Taxonomy" id="6984"/>
    <lineage>
        <taxon>Eukaryota</taxon>
        <taxon>Metazoa</taxon>
        <taxon>Ecdysozoa</taxon>
        <taxon>Arthropoda</taxon>
        <taxon>Hexapoda</taxon>
        <taxon>Insecta</taxon>
        <taxon>Pterygota</taxon>
        <taxon>Neoptera</taxon>
        <taxon>Polyneoptera</taxon>
        <taxon>Dictyoptera</taxon>
        <taxon>Blattodea</taxon>
        <taxon>Blaberoidea</taxon>
        <taxon>Blaberidae</taxon>
        <taxon>Diplopterinae</taxon>
        <taxon>Diploptera</taxon>
    </lineage>
</organism>
<gene>
    <name evidence="2" type="ORF">L9F63_003641</name>
</gene>
<comment type="caution">
    <text evidence="2">The sequence shown here is derived from an EMBL/GenBank/DDBJ whole genome shotgun (WGS) entry which is preliminary data.</text>
</comment>